<evidence type="ECO:0000259" key="7">
    <source>
        <dbReference type="SMART" id="SM00737"/>
    </source>
</evidence>
<dbReference type="InterPro" id="IPR003172">
    <property type="entry name" value="ML_dom"/>
</dbReference>
<dbReference type="SMR" id="A0A1U9J791"/>
<accession>A0A1U9J791</accession>
<dbReference type="CDD" id="cd00918">
    <property type="entry name" value="Der-p2_like"/>
    <property type="match status" value="1"/>
</dbReference>
<dbReference type="InterPro" id="IPR014756">
    <property type="entry name" value="Ig_E-set"/>
</dbReference>
<keyword evidence="5" id="KW-1015">Disulfide bond</keyword>
<keyword evidence="3" id="KW-0964">Secreted</keyword>
<sequence length="143" mass="15212">MMKTLVVLAITLAVVSAGKVKFQDCGKGEVESLEVEGCSGDYCVIHKGKKLDLAISVTSNQDSANLKLDIVADINGVQIEVPGVDHDGCHYVKCPIKKGQHFDVKYTYSIPAILPTTKAKIIAKIIGDKGLGGCIVINGEIQD</sequence>
<evidence type="ECO:0000256" key="2">
    <source>
        <dbReference type="ARBA" id="ARBA00006370"/>
    </source>
</evidence>
<organism evidence="8">
    <name type="scientific">Psoroptes ovis</name>
    <name type="common">Sheep scab mite</name>
    <dbReference type="NCBI Taxonomy" id="83912"/>
    <lineage>
        <taxon>Eukaryota</taxon>
        <taxon>Metazoa</taxon>
        <taxon>Ecdysozoa</taxon>
        <taxon>Arthropoda</taxon>
        <taxon>Chelicerata</taxon>
        <taxon>Arachnida</taxon>
        <taxon>Acari</taxon>
        <taxon>Acariformes</taxon>
        <taxon>Sarcoptiformes</taxon>
        <taxon>Astigmata</taxon>
        <taxon>Psoroptidia</taxon>
        <taxon>Sarcoptoidea</taxon>
        <taxon>Psoroptidae</taxon>
        <taxon>Psoroptes</taxon>
    </lineage>
</organism>
<dbReference type="SUPFAM" id="SSF81296">
    <property type="entry name" value="E set domains"/>
    <property type="match status" value="1"/>
</dbReference>
<dbReference type="PANTHER" id="PTHR11306">
    <property type="entry name" value="NIEMANN PICK TYPE C2 PROTEIN NPC2-RELATED"/>
    <property type="match status" value="1"/>
</dbReference>
<dbReference type="InterPro" id="IPR039670">
    <property type="entry name" value="NPC2-like"/>
</dbReference>
<evidence type="ECO:0000256" key="3">
    <source>
        <dbReference type="ARBA" id="ARBA00022525"/>
    </source>
</evidence>
<dbReference type="SMART" id="SM00737">
    <property type="entry name" value="ML"/>
    <property type="match status" value="1"/>
</dbReference>
<dbReference type="EMBL" id="KX581030">
    <property type="protein sequence ID" value="AQQ10896.1"/>
    <property type="molecule type" value="mRNA"/>
</dbReference>
<name>A0A1U9J791_PSOOV</name>
<dbReference type="PANTHER" id="PTHR11306:SF68">
    <property type="entry name" value="NPC INTRACELLULAR CHOLESTEROL TRANSPORTER 2"/>
    <property type="match status" value="1"/>
</dbReference>
<dbReference type="GO" id="GO:0015918">
    <property type="term" value="P:sterol transport"/>
    <property type="evidence" value="ECO:0007669"/>
    <property type="project" value="InterPro"/>
</dbReference>
<proteinExistence type="evidence at transcript level"/>
<dbReference type="GO" id="GO:0005576">
    <property type="term" value="C:extracellular region"/>
    <property type="evidence" value="ECO:0007669"/>
    <property type="project" value="UniProtKB-SubCell"/>
</dbReference>
<reference evidence="8" key="1">
    <citation type="submission" date="2016-07" db="EMBL/GenBank/DDBJ databases">
        <title>The cDNA library construction of two human Demodex species.</title>
        <authorList>
            <person name="Zhao Y."/>
            <person name="Hu L."/>
            <person name="Cheng J."/>
            <person name="Yang Y."/>
            <person name="Niu D."/>
            <person name="Wang R."/>
        </authorList>
    </citation>
    <scope>NUCLEOTIDE SEQUENCE</scope>
    <source>
        <strain evidence="8">2</strain>
    </source>
</reference>
<dbReference type="AlphaFoldDB" id="A0A1U9J791"/>
<feature type="signal peptide" evidence="6">
    <location>
        <begin position="1"/>
        <end position="17"/>
    </location>
</feature>
<evidence type="ECO:0000256" key="4">
    <source>
        <dbReference type="ARBA" id="ARBA00022729"/>
    </source>
</evidence>
<keyword evidence="4 6" id="KW-0732">Signal</keyword>
<evidence type="ECO:0000256" key="6">
    <source>
        <dbReference type="SAM" id="SignalP"/>
    </source>
</evidence>
<feature type="chain" id="PRO_5010709939" evidence="6">
    <location>
        <begin position="18"/>
        <end position="143"/>
    </location>
</feature>
<dbReference type="FunFam" id="2.60.40.770:FF:000001">
    <property type="entry name" value="NPC intracellular cholesterol transporter 2"/>
    <property type="match status" value="1"/>
</dbReference>
<dbReference type="GO" id="GO:0032934">
    <property type="term" value="F:sterol binding"/>
    <property type="evidence" value="ECO:0007669"/>
    <property type="project" value="InterPro"/>
</dbReference>
<dbReference type="Pfam" id="PF02221">
    <property type="entry name" value="E1_DerP2_DerF2"/>
    <property type="match status" value="1"/>
</dbReference>
<feature type="domain" description="MD-2-related lipid-recognition" evidence="7">
    <location>
        <begin position="22"/>
        <end position="139"/>
    </location>
</feature>
<comment type="subcellular location">
    <subcellularLocation>
        <location evidence="1">Secreted</location>
    </subcellularLocation>
</comment>
<evidence type="ECO:0000313" key="8">
    <source>
        <dbReference type="EMBL" id="AQQ10896.1"/>
    </source>
</evidence>
<evidence type="ECO:0000256" key="1">
    <source>
        <dbReference type="ARBA" id="ARBA00004613"/>
    </source>
</evidence>
<dbReference type="Gene3D" id="2.60.40.770">
    <property type="match status" value="1"/>
</dbReference>
<comment type="similarity">
    <text evidence="2">Belongs to the NPC2 family.</text>
</comment>
<protein>
    <submittedName>
        <fullName evidence="8">Pso c2 allergen</fullName>
    </submittedName>
</protein>
<evidence type="ECO:0000256" key="5">
    <source>
        <dbReference type="ARBA" id="ARBA00023157"/>
    </source>
</evidence>